<evidence type="ECO:0000313" key="1">
    <source>
        <dbReference type="EMBL" id="ESW30961.1"/>
    </source>
</evidence>
<sequence length="125" mass="13715">MYEGRGRECVIGSKKRDVKDGGGFVRKEAELVRRQLCRSGGSPRKVHKIFWQACWRDMEKQSLGDMTAETNGVVPRVKHMMVACFGGHNGHSLTSGVQVLSSLLEHLGSFLEGGGQGRDLVVSLT</sequence>
<gene>
    <name evidence="1" type="ORF">PHAVU_002G197100g</name>
</gene>
<reference evidence="2" key="1">
    <citation type="journal article" date="2014" name="Nat. Genet.">
        <title>A reference genome for common bean and genome-wide analysis of dual domestications.</title>
        <authorList>
            <person name="Schmutz J."/>
            <person name="McClean P.E."/>
            <person name="Mamidi S."/>
            <person name="Wu G.A."/>
            <person name="Cannon S.B."/>
            <person name="Grimwood J."/>
            <person name="Jenkins J."/>
            <person name="Shu S."/>
            <person name="Song Q."/>
            <person name="Chavarro C."/>
            <person name="Torres-Torres M."/>
            <person name="Geffroy V."/>
            <person name="Moghaddam S.M."/>
            <person name="Gao D."/>
            <person name="Abernathy B."/>
            <person name="Barry K."/>
            <person name="Blair M."/>
            <person name="Brick M.A."/>
            <person name="Chovatia M."/>
            <person name="Gepts P."/>
            <person name="Goodstein D.M."/>
            <person name="Gonzales M."/>
            <person name="Hellsten U."/>
            <person name="Hyten D.L."/>
            <person name="Jia G."/>
            <person name="Kelly J.D."/>
            <person name="Kudrna D."/>
            <person name="Lee R."/>
            <person name="Richard M.M."/>
            <person name="Miklas P.N."/>
            <person name="Osorno J.M."/>
            <person name="Rodrigues J."/>
            <person name="Thareau V."/>
            <person name="Urrea C.A."/>
            <person name="Wang M."/>
            <person name="Yu Y."/>
            <person name="Zhang M."/>
            <person name="Wing R.A."/>
            <person name="Cregan P.B."/>
            <person name="Rokhsar D.S."/>
            <person name="Jackson S.A."/>
        </authorList>
    </citation>
    <scope>NUCLEOTIDE SEQUENCE [LARGE SCALE GENOMIC DNA]</scope>
    <source>
        <strain evidence="2">cv. G19833</strain>
    </source>
</reference>
<name>V7CPU2_PHAVU</name>
<dbReference type="Gramene" id="ESW30961">
    <property type="protein sequence ID" value="ESW30961"/>
    <property type="gene ID" value="PHAVU_002G197100g"/>
</dbReference>
<accession>V7CPU2</accession>
<evidence type="ECO:0000313" key="2">
    <source>
        <dbReference type="Proteomes" id="UP000000226"/>
    </source>
</evidence>
<dbReference type="AlphaFoldDB" id="V7CPU2"/>
<keyword evidence="2" id="KW-1185">Reference proteome</keyword>
<dbReference type="Proteomes" id="UP000000226">
    <property type="component" value="Chromosome 2"/>
</dbReference>
<proteinExistence type="predicted"/>
<dbReference type="EMBL" id="CM002289">
    <property type="protein sequence ID" value="ESW30961.1"/>
    <property type="molecule type" value="Genomic_DNA"/>
</dbReference>
<protein>
    <submittedName>
        <fullName evidence="1">Uncharacterized protein</fullName>
    </submittedName>
</protein>
<organism evidence="1 2">
    <name type="scientific">Phaseolus vulgaris</name>
    <name type="common">Kidney bean</name>
    <name type="synonym">French bean</name>
    <dbReference type="NCBI Taxonomy" id="3885"/>
    <lineage>
        <taxon>Eukaryota</taxon>
        <taxon>Viridiplantae</taxon>
        <taxon>Streptophyta</taxon>
        <taxon>Embryophyta</taxon>
        <taxon>Tracheophyta</taxon>
        <taxon>Spermatophyta</taxon>
        <taxon>Magnoliopsida</taxon>
        <taxon>eudicotyledons</taxon>
        <taxon>Gunneridae</taxon>
        <taxon>Pentapetalae</taxon>
        <taxon>rosids</taxon>
        <taxon>fabids</taxon>
        <taxon>Fabales</taxon>
        <taxon>Fabaceae</taxon>
        <taxon>Papilionoideae</taxon>
        <taxon>50 kb inversion clade</taxon>
        <taxon>NPAAA clade</taxon>
        <taxon>indigoferoid/millettioid clade</taxon>
        <taxon>Phaseoleae</taxon>
        <taxon>Phaseolus</taxon>
    </lineage>
</organism>